<accession>A0AAV4TSN1</accession>
<reference evidence="1 2" key="1">
    <citation type="submission" date="2021-06" db="EMBL/GenBank/DDBJ databases">
        <title>Caerostris extrusa draft genome.</title>
        <authorList>
            <person name="Kono N."/>
            <person name="Arakawa K."/>
        </authorList>
    </citation>
    <scope>NUCLEOTIDE SEQUENCE [LARGE SCALE GENOMIC DNA]</scope>
</reference>
<organism evidence="1 2">
    <name type="scientific">Caerostris extrusa</name>
    <name type="common">Bark spider</name>
    <name type="synonym">Caerostris bankana</name>
    <dbReference type="NCBI Taxonomy" id="172846"/>
    <lineage>
        <taxon>Eukaryota</taxon>
        <taxon>Metazoa</taxon>
        <taxon>Ecdysozoa</taxon>
        <taxon>Arthropoda</taxon>
        <taxon>Chelicerata</taxon>
        <taxon>Arachnida</taxon>
        <taxon>Araneae</taxon>
        <taxon>Araneomorphae</taxon>
        <taxon>Entelegynae</taxon>
        <taxon>Araneoidea</taxon>
        <taxon>Araneidae</taxon>
        <taxon>Caerostris</taxon>
    </lineage>
</organism>
<gene>
    <name evidence="1" type="ORF">CEXT_318671</name>
</gene>
<dbReference type="EMBL" id="BPLR01011842">
    <property type="protein sequence ID" value="GIY49493.1"/>
    <property type="molecule type" value="Genomic_DNA"/>
</dbReference>
<proteinExistence type="predicted"/>
<evidence type="ECO:0000313" key="2">
    <source>
        <dbReference type="Proteomes" id="UP001054945"/>
    </source>
</evidence>
<dbReference type="AlphaFoldDB" id="A0AAV4TSN1"/>
<evidence type="ECO:0000313" key="1">
    <source>
        <dbReference type="EMBL" id="GIY49493.1"/>
    </source>
</evidence>
<dbReference type="Proteomes" id="UP001054945">
    <property type="component" value="Unassembled WGS sequence"/>
</dbReference>
<sequence length="142" mass="16811">METQRIFIRLPSSPMGRLFVICINRYDSYLCSTSPNIGLFVVYINKIWSLMDAILSVYNLWCEDDWRRYYLPCSPRVTNDSKLPHPRIARLFSIQSVFFRHLKTFMRSYFQKCDGALRCSEPLTAKLPWRDFPSHLMDGTIN</sequence>
<comment type="caution">
    <text evidence="1">The sequence shown here is derived from an EMBL/GenBank/DDBJ whole genome shotgun (WGS) entry which is preliminary data.</text>
</comment>
<name>A0AAV4TSN1_CAEEX</name>
<protein>
    <recommendedName>
        <fullName evidence="3">Maturase K</fullName>
    </recommendedName>
</protein>
<keyword evidence="2" id="KW-1185">Reference proteome</keyword>
<evidence type="ECO:0008006" key="3">
    <source>
        <dbReference type="Google" id="ProtNLM"/>
    </source>
</evidence>